<sequence length="162" mass="19135">MIRKIIYDDIPQAASMFSSVWKSTYKDVFDESFLEKRTADFFQNSLEKVIKEHLETMYIYEEDQNIYGIISGNILHNKNYDCEIIRLYISLDSQGKGIGTNLLNYMQEYYRSNGCKEMIIWAIKGLRNNDFYKKRGGREVENMEKTFGDKQYPMIGYGYNLA</sequence>
<dbReference type="PANTHER" id="PTHR43800:SF1">
    <property type="entry name" value="PEPTIDYL-LYSINE N-ACETYLTRANSFERASE YJAB"/>
    <property type="match status" value="1"/>
</dbReference>
<name>A0A7T8BBF5_9SPIR</name>
<protein>
    <submittedName>
        <fullName evidence="4">GNAT family N-acetyltransferase</fullName>
    </submittedName>
</protein>
<keyword evidence="2" id="KW-0012">Acyltransferase</keyword>
<evidence type="ECO:0000313" key="5">
    <source>
        <dbReference type="Proteomes" id="UP000595917"/>
    </source>
</evidence>
<gene>
    <name evidence="4" type="ORF">JFL75_05405</name>
</gene>
<dbReference type="KEGG" id="bhc:JFL75_05405"/>
<dbReference type="GO" id="GO:0016747">
    <property type="term" value="F:acyltransferase activity, transferring groups other than amino-acyl groups"/>
    <property type="evidence" value="ECO:0007669"/>
    <property type="project" value="InterPro"/>
</dbReference>
<dbReference type="Pfam" id="PF00583">
    <property type="entry name" value="Acetyltransf_1"/>
    <property type="match status" value="1"/>
</dbReference>
<accession>A0A7T8BBF5</accession>
<proteinExistence type="predicted"/>
<evidence type="ECO:0000256" key="1">
    <source>
        <dbReference type="ARBA" id="ARBA00022679"/>
    </source>
</evidence>
<dbReference type="EMBL" id="CP067089">
    <property type="protein sequence ID" value="QQO10356.1"/>
    <property type="molecule type" value="Genomic_DNA"/>
</dbReference>
<keyword evidence="1" id="KW-0808">Transferase</keyword>
<dbReference type="PROSITE" id="PS51186">
    <property type="entry name" value="GNAT"/>
    <property type="match status" value="1"/>
</dbReference>
<dbReference type="Proteomes" id="UP000595917">
    <property type="component" value="Chromosome"/>
</dbReference>
<feature type="domain" description="N-acetyltransferase" evidence="3">
    <location>
        <begin position="1"/>
        <end position="159"/>
    </location>
</feature>
<dbReference type="InterPro" id="IPR000182">
    <property type="entry name" value="GNAT_dom"/>
</dbReference>
<reference evidence="4" key="1">
    <citation type="submission" date="2021-01" db="EMBL/GenBank/DDBJ databases">
        <title>Description of Breznakiella homolactica.</title>
        <authorList>
            <person name="Song Y."/>
            <person name="Brune A."/>
        </authorList>
    </citation>
    <scope>NUCLEOTIDE SEQUENCE</scope>
    <source>
        <strain evidence="4">RmG30</strain>
    </source>
</reference>
<evidence type="ECO:0000259" key="3">
    <source>
        <dbReference type="PROSITE" id="PS51186"/>
    </source>
</evidence>
<organism evidence="4 5">
    <name type="scientific">Breznakiella homolactica</name>
    <dbReference type="NCBI Taxonomy" id="2798577"/>
    <lineage>
        <taxon>Bacteria</taxon>
        <taxon>Pseudomonadati</taxon>
        <taxon>Spirochaetota</taxon>
        <taxon>Spirochaetia</taxon>
        <taxon>Spirochaetales</taxon>
        <taxon>Breznakiellaceae</taxon>
        <taxon>Breznakiella</taxon>
    </lineage>
</organism>
<dbReference type="PANTHER" id="PTHR43800">
    <property type="entry name" value="PEPTIDYL-LYSINE N-ACETYLTRANSFERASE YJAB"/>
    <property type="match status" value="1"/>
</dbReference>
<dbReference type="CDD" id="cd04301">
    <property type="entry name" value="NAT_SF"/>
    <property type="match status" value="1"/>
</dbReference>
<keyword evidence="5" id="KW-1185">Reference proteome</keyword>
<dbReference type="AlphaFoldDB" id="A0A7T8BBF5"/>
<dbReference type="Gene3D" id="3.40.630.30">
    <property type="match status" value="1"/>
</dbReference>
<dbReference type="RefSeq" id="WP_215627660.1">
    <property type="nucleotide sequence ID" value="NZ_CP067089.2"/>
</dbReference>
<dbReference type="InterPro" id="IPR016181">
    <property type="entry name" value="Acyl_CoA_acyltransferase"/>
</dbReference>
<dbReference type="SUPFAM" id="SSF55729">
    <property type="entry name" value="Acyl-CoA N-acyltransferases (Nat)"/>
    <property type="match status" value="1"/>
</dbReference>
<evidence type="ECO:0000256" key="2">
    <source>
        <dbReference type="ARBA" id="ARBA00023315"/>
    </source>
</evidence>
<evidence type="ECO:0000313" key="4">
    <source>
        <dbReference type="EMBL" id="QQO10356.1"/>
    </source>
</evidence>